<dbReference type="Pfam" id="PF13231">
    <property type="entry name" value="PMT_2"/>
    <property type="match status" value="1"/>
</dbReference>
<keyword evidence="3 10" id="KW-0328">Glycosyltransferase</keyword>
<proteinExistence type="predicted"/>
<feature type="transmembrane region" description="Helical" evidence="8">
    <location>
        <begin position="140"/>
        <end position="159"/>
    </location>
</feature>
<feature type="transmembrane region" description="Helical" evidence="8">
    <location>
        <begin position="86"/>
        <end position="107"/>
    </location>
</feature>
<dbReference type="AlphaFoldDB" id="A0A328YFE8"/>
<dbReference type="GO" id="GO:0005886">
    <property type="term" value="C:plasma membrane"/>
    <property type="evidence" value="ECO:0007669"/>
    <property type="project" value="UniProtKB-SubCell"/>
</dbReference>
<comment type="subcellular location">
    <subcellularLocation>
        <location evidence="1">Cell membrane</location>
        <topology evidence="1">Multi-pass membrane protein</topology>
    </subcellularLocation>
</comment>
<keyword evidence="11" id="KW-1185">Reference proteome</keyword>
<dbReference type="InterPro" id="IPR050297">
    <property type="entry name" value="LipidA_mod_glycosyltrf_83"/>
</dbReference>
<evidence type="ECO:0000256" key="7">
    <source>
        <dbReference type="ARBA" id="ARBA00023136"/>
    </source>
</evidence>
<gene>
    <name evidence="10" type="ORF">AX018_11025</name>
</gene>
<feature type="domain" description="Glycosyltransferase RgtA/B/C/D-like" evidence="9">
    <location>
        <begin position="65"/>
        <end position="228"/>
    </location>
</feature>
<dbReference type="PANTHER" id="PTHR33908">
    <property type="entry name" value="MANNOSYLTRANSFERASE YKCB-RELATED"/>
    <property type="match status" value="1"/>
</dbReference>
<evidence type="ECO:0000256" key="3">
    <source>
        <dbReference type="ARBA" id="ARBA00022676"/>
    </source>
</evidence>
<feature type="transmembrane region" description="Helical" evidence="8">
    <location>
        <begin position="171"/>
        <end position="200"/>
    </location>
</feature>
<dbReference type="GO" id="GO:0016763">
    <property type="term" value="F:pentosyltransferase activity"/>
    <property type="evidence" value="ECO:0007669"/>
    <property type="project" value="TreeGrafter"/>
</dbReference>
<sequence length="383" mass="41901">MPAAAPLRKRSAAFCIGVAFLWLACFVGARPLLLPDEGRYAGVAWEMLASGDWRTPTLAGLPFFHKPPLFYWTSAAAMRVLGLHEIAARVAPLLGATLAGAALFLFVRRWRSERMARACLVVLSLQPMFYLGAQFANHDMLVAGCITATILLLAHAALLPDGAKPPPGVRIGIGAAAALGVLSKGLIGLVLPALVIGLWVVATRRWRCLPRLLSPLALVSFVAVAAPWFIAMQWRFEGFSHYFFVVQHFQRYAAGGFNNVQPFWFFPAVLAIASLPWLCWLGPIASGRYFREPGRRDVRLLMLIWVLAVVLFFSLPRSKLVGYVLPALPPLAFLVADGLSIVLARHPRRVYWAWAGAAVSVLACRPSSSCRCTRRSATASWAT</sequence>
<keyword evidence="5 8" id="KW-0812">Transmembrane</keyword>
<keyword evidence="6 8" id="KW-1133">Transmembrane helix</keyword>
<keyword evidence="2" id="KW-1003">Cell membrane</keyword>
<feature type="transmembrane region" description="Helical" evidence="8">
    <location>
        <begin position="298"/>
        <end position="315"/>
    </location>
</feature>
<evidence type="ECO:0000256" key="6">
    <source>
        <dbReference type="ARBA" id="ARBA00022989"/>
    </source>
</evidence>
<keyword evidence="7 8" id="KW-0472">Membrane</keyword>
<feature type="transmembrane region" description="Helical" evidence="8">
    <location>
        <begin position="264"/>
        <end position="286"/>
    </location>
</feature>
<feature type="transmembrane region" description="Helical" evidence="8">
    <location>
        <begin position="321"/>
        <end position="344"/>
    </location>
</feature>
<dbReference type="GO" id="GO:0010041">
    <property type="term" value="P:response to iron(III) ion"/>
    <property type="evidence" value="ECO:0007669"/>
    <property type="project" value="TreeGrafter"/>
</dbReference>
<comment type="caution">
    <text evidence="10">The sequence shown here is derived from an EMBL/GenBank/DDBJ whole genome shotgun (WGS) entry which is preliminary data.</text>
</comment>
<evidence type="ECO:0000313" key="10">
    <source>
        <dbReference type="EMBL" id="RAR71395.1"/>
    </source>
</evidence>
<dbReference type="OrthoDB" id="9775035at2"/>
<reference evidence="10 11" key="1">
    <citation type="submission" date="2018-06" db="EMBL/GenBank/DDBJ databases">
        <title>Genomic Encyclopedia of Archaeal and Bacterial Type Strains, Phase II (KMG-II): from individual species to whole genera.</title>
        <authorList>
            <person name="Goeker M."/>
        </authorList>
    </citation>
    <scope>NUCLEOTIDE SEQUENCE [LARGE SCALE GENOMIC DNA]</scope>
    <source>
        <strain evidence="10 11">CFPB 3232</strain>
    </source>
</reference>
<keyword evidence="4 10" id="KW-0808">Transferase</keyword>
<dbReference type="Proteomes" id="UP000248856">
    <property type="component" value="Unassembled WGS sequence"/>
</dbReference>
<protein>
    <submittedName>
        <fullName evidence="10">Dolichyl-phosphate-mannose-protein mannosyltransferase</fullName>
    </submittedName>
</protein>
<organism evidence="10 11">
    <name type="scientific">Paracidovorax anthurii</name>
    <dbReference type="NCBI Taxonomy" id="78229"/>
    <lineage>
        <taxon>Bacteria</taxon>
        <taxon>Pseudomonadati</taxon>
        <taxon>Pseudomonadota</taxon>
        <taxon>Betaproteobacteria</taxon>
        <taxon>Burkholderiales</taxon>
        <taxon>Comamonadaceae</taxon>
        <taxon>Paracidovorax</taxon>
    </lineage>
</organism>
<accession>A0A328YFE8</accession>
<evidence type="ECO:0000256" key="8">
    <source>
        <dbReference type="SAM" id="Phobius"/>
    </source>
</evidence>
<name>A0A328YFE8_9BURK</name>
<dbReference type="PANTHER" id="PTHR33908:SF3">
    <property type="entry name" value="UNDECAPRENYL PHOSPHATE-ALPHA-4-AMINO-4-DEOXY-L-ARABINOSE ARABINOSYL TRANSFERASE"/>
    <property type="match status" value="1"/>
</dbReference>
<evidence type="ECO:0000313" key="11">
    <source>
        <dbReference type="Proteomes" id="UP000248856"/>
    </source>
</evidence>
<dbReference type="GO" id="GO:0009103">
    <property type="term" value="P:lipopolysaccharide biosynthetic process"/>
    <property type="evidence" value="ECO:0007669"/>
    <property type="project" value="TreeGrafter"/>
</dbReference>
<dbReference type="EMBL" id="QLTA01000102">
    <property type="protein sequence ID" value="RAR71395.1"/>
    <property type="molecule type" value="Genomic_DNA"/>
</dbReference>
<evidence type="ECO:0000256" key="2">
    <source>
        <dbReference type="ARBA" id="ARBA00022475"/>
    </source>
</evidence>
<evidence type="ECO:0000259" key="9">
    <source>
        <dbReference type="Pfam" id="PF13231"/>
    </source>
</evidence>
<evidence type="ECO:0000256" key="1">
    <source>
        <dbReference type="ARBA" id="ARBA00004651"/>
    </source>
</evidence>
<feature type="transmembrane region" description="Helical" evidence="8">
    <location>
        <begin position="12"/>
        <end position="33"/>
    </location>
</feature>
<feature type="transmembrane region" description="Helical" evidence="8">
    <location>
        <begin position="212"/>
        <end position="230"/>
    </location>
</feature>
<evidence type="ECO:0000256" key="4">
    <source>
        <dbReference type="ARBA" id="ARBA00022679"/>
    </source>
</evidence>
<dbReference type="InterPro" id="IPR038731">
    <property type="entry name" value="RgtA/B/C-like"/>
</dbReference>
<evidence type="ECO:0000256" key="5">
    <source>
        <dbReference type="ARBA" id="ARBA00022692"/>
    </source>
</evidence>